<feature type="region of interest" description="Disordered" evidence="1">
    <location>
        <begin position="66"/>
        <end position="114"/>
    </location>
</feature>
<feature type="compositionally biased region" description="Polar residues" evidence="1">
    <location>
        <begin position="78"/>
        <end position="88"/>
    </location>
</feature>
<dbReference type="Gramene" id="OMERI09G00660.1">
    <property type="protein sequence ID" value="OMERI09G00660.1"/>
    <property type="gene ID" value="OMERI09G00660"/>
</dbReference>
<feature type="compositionally biased region" description="Acidic residues" evidence="1">
    <location>
        <begin position="104"/>
        <end position="114"/>
    </location>
</feature>
<feature type="region of interest" description="Disordered" evidence="1">
    <location>
        <begin position="1"/>
        <end position="39"/>
    </location>
</feature>
<evidence type="ECO:0000313" key="2">
    <source>
        <dbReference type="EnsemblPlants" id="OMERI09G00660.1"/>
    </source>
</evidence>
<name>A0A0E0EPG7_9ORYZ</name>
<evidence type="ECO:0000313" key="3">
    <source>
        <dbReference type="Proteomes" id="UP000008021"/>
    </source>
</evidence>
<accession>A0A0E0EPG7</accession>
<sequence length="114" mass="12262">MAKRKMKAMVKRKMKAMGKKKPKVPTKKKTGANEEAAEGVDEEVGYAGAFMARELSVAKRLVLLSGSNKSSSGDSRSAVFTSLSSSVNAPPVTARVMPHPAEDYLSDEELEDDS</sequence>
<dbReference type="HOGENOM" id="CLU_151510_1_0_1"/>
<proteinExistence type="predicted"/>
<reference evidence="2" key="1">
    <citation type="submission" date="2015-04" db="UniProtKB">
        <authorList>
            <consortium name="EnsemblPlants"/>
        </authorList>
    </citation>
    <scope>IDENTIFICATION</scope>
</reference>
<feature type="compositionally biased region" description="Basic residues" evidence="1">
    <location>
        <begin position="1"/>
        <end position="30"/>
    </location>
</feature>
<dbReference type="Proteomes" id="UP000008021">
    <property type="component" value="Chromosome 9"/>
</dbReference>
<keyword evidence="3" id="KW-1185">Reference proteome</keyword>
<protein>
    <submittedName>
        <fullName evidence="2">Uncharacterized protein</fullName>
    </submittedName>
</protein>
<reference evidence="2" key="2">
    <citation type="submission" date="2018-05" db="EMBL/GenBank/DDBJ databases">
        <title>OmerRS3 (Oryza meridionalis Reference Sequence Version 3).</title>
        <authorList>
            <person name="Zhang J."/>
            <person name="Kudrna D."/>
            <person name="Lee S."/>
            <person name="Talag J."/>
            <person name="Welchert J."/>
            <person name="Wing R.A."/>
        </authorList>
    </citation>
    <scope>NUCLEOTIDE SEQUENCE [LARGE SCALE GENOMIC DNA]</scope>
    <source>
        <strain evidence="2">cv. OR44</strain>
    </source>
</reference>
<feature type="compositionally biased region" description="Low complexity" evidence="1">
    <location>
        <begin position="66"/>
        <end position="77"/>
    </location>
</feature>
<dbReference type="AlphaFoldDB" id="A0A0E0EPG7"/>
<dbReference type="EnsemblPlants" id="OMERI09G00660.1">
    <property type="protein sequence ID" value="OMERI09G00660.1"/>
    <property type="gene ID" value="OMERI09G00660"/>
</dbReference>
<evidence type="ECO:0000256" key="1">
    <source>
        <dbReference type="SAM" id="MobiDB-lite"/>
    </source>
</evidence>
<organism evidence="2">
    <name type="scientific">Oryza meridionalis</name>
    <dbReference type="NCBI Taxonomy" id="40149"/>
    <lineage>
        <taxon>Eukaryota</taxon>
        <taxon>Viridiplantae</taxon>
        <taxon>Streptophyta</taxon>
        <taxon>Embryophyta</taxon>
        <taxon>Tracheophyta</taxon>
        <taxon>Spermatophyta</taxon>
        <taxon>Magnoliopsida</taxon>
        <taxon>Liliopsida</taxon>
        <taxon>Poales</taxon>
        <taxon>Poaceae</taxon>
        <taxon>BOP clade</taxon>
        <taxon>Oryzoideae</taxon>
        <taxon>Oryzeae</taxon>
        <taxon>Oryzinae</taxon>
        <taxon>Oryza</taxon>
    </lineage>
</organism>